<reference evidence="2" key="2">
    <citation type="submission" date="2020-09" db="EMBL/GenBank/DDBJ databases">
        <authorList>
            <person name="Sun Q."/>
            <person name="Zhou Y."/>
        </authorList>
    </citation>
    <scope>NUCLEOTIDE SEQUENCE</scope>
    <source>
        <strain evidence="2">CGMCC 1.14988</strain>
    </source>
</reference>
<dbReference type="SUPFAM" id="SSF82549">
    <property type="entry name" value="DAK1/DegV-like"/>
    <property type="match status" value="1"/>
</dbReference>
<dbReference type="PANTHER" id="PTHR33434:SF2">
    <property type="entry name" value="FATTY ACID-BINDING PROTEIN TM_1468"/>
    <property type="match status" value="1"/>
</dbReference>
<gene>
    <name evidence="2" type="ORF">GCM10011354_21420</name>
</gene>
<dbReference type="Proteomes" id="UP000650511">
    <property type="component" value="Unassembled WGS sequence"/>
</dbReference>
<keyword evidence="3" id="KW-1185">Reference proteome</keyword>
<dbReference type="PANTHER" id="PTHR33434">
    <property type="entry name" value="DEGV DOMAIN-CONTAINING PROTEIN DR_1986-RELATED"/>
    <property type="match status" value="1"/>
</dbReference>
<dbReference type="AlphaFoldDB" id="A0A8J3EUX7"/>
<dbReference type="EMBL" id="BMHA01000007">
    <property type="protein sequence ID" value="GGI06903.1"/>
    <property type="molecule type" value="Genomic_DNA"/>
</dbReference>
<protein>
    <submittedName>
        <fullName evidence="2">DegV domain-containing protein</fullName>
    </submittedName>
</protein>
<dbReference type="InterPro" id="IPR043168">
    <property type="entry name" value="DegV_C"/>
</dbReference>
<dbReference type="OrthoDB" id="9760324at2"/>
<reference evidence="2" key="1">
    <citation type="journal article" date="2014" name="Int. J. Syst. Evol. Microbiol.">
        <title>Complete genome sequence of Corynebacterium casei LMG S-19264T (=DSM 44701T), isolated from a smear-ripened cheese.</title>
        <authorList>
            <consortium name="US DOE Joint Genome Institute (JGI-PGF)"/>
            <person name="Walter F."/>
            <person name="Albersmeier A."/>
            <person name="Kalinowski J."/>
            <person name="Ruckert C."/>
        </authorList>
    </citation>
    <scope>NUCLEOTIDE SEQUENCE</scope>
    <source>
        <strain evidence="2">CGMCC 1.14988</strain>
    </source>
</reference>
<accession>A0A8J3EUX7</accession>
<dbReference type="InterPro" id="IPR050270">
    <property type="entry name" value="DegV_domain_contain"/>
</dbReference>
<evidence type="ECO:0000256" key="1">
    <source>
        <dbReference type="ARBA" id="ARBA00023121"/>
    </source>
</evidence>
<organism evidence="2 3">
    <name type="scientific">Egicoccus halophilus</name>
    <dbReference type="NCBI Taxonomy" id="1670830"/>
    <lineage>
        <taxon>Bacteria</taxon>
        <taxon>Bacillati</taxon>
        <taxon>Actinomycetota</taxon>
        <taxon>Nitriliruptoria</taxon>
        <taxon>Egicoccales</taxon>
        <taxon>Egicoccaceae</taxon>
        <taxon>Egicoccus</taxon>
    </lineage>
</organism>
<dbReference type="NCBIfam" id="TIGR00762">
    <property type="entry name" value="DegV"/>
    <property type="match status" value="1"/>
</dbReference>
<dbReference type="PROSITE" id="PS51482">
    <property type="entry name" value="DEGV"/>
    <property type="match status" value="1"/>
</dbReference>
<sequence>MGQRVAVVTDSTCDLPVELVERLGIRVVPLSVAFGDEVLVSGVTVSDEQFYTRLATASRLPTTSQPAPVWFEEAYADCADDGHDAVVSLHVSSSLSGTVELARQRAARAGLPVEVVDTRLVGGALGLAVLRAHEVAAGGGSVAQVVAAARQASAGTCSLLVVDDLAHLKRGGRLTGAQAAVGNVLRVKPVLEVADGRVEVRERTRTWQRALDRVAERLAQRTAGRPVDVVVAHAVAPERAASVWERLEDRIEVVDRLETLMGPIVGTHVGPGAVGVAVAPRP</sequence>
<dbReference type="Pfam" id="PF02645">
    <property type="entry name" value="DegV"/>
    <property type="match status" value="1"/>
</dbReference>
<dbReference type="InterPro" id="IPR003797">
    <property type="entry name" value="DegV"/>
</dbReference>
<evidence type="ECO:0000313" key="2">
    <source>
        <dbReference type="EMBL" id="GGI06903.1"/>
    </source>
</evidence>
<dbReference type="RefSeq" id="WP_130649135.1">
    <property type="nucleotide sequence ID" value="NZ_BMHA01000007.1"/>
</dbReference>
<proteinExistence type="predicted"/>
<dbReference type="GO" id="GO:0008289">
    <property type="term" value="F:lipid binding"/>
    <property type="evidence" value="ECO:0007669"/>
    <property type="project" value="UniProtKB-KW"/>
</dbReference>
<keyword evidence="1" id="KW-0446">Lipid-binding</keyword>
<evidence type="ECO:0000313" key="3">
    <source>
        <dbReference type="Proteomes" id="UP000650511"/>
    </source>
</evidence>
<dbReference type="Gene3D" id="3.30.1180.10">
    <property type="match status" value="1"/>
</dbReference>
<name>A0A8J3EUX7_9ACTN</name>
<comment type="caution">
    <text evidence="2">The sequence shown here is derived from an EMBL/GenBank/DDBJ whole genome shotgun (WGS) entry which is preliminary data.</text>
</comment>
<dbReference type="Gene3D" id="3.40.50.10170">
    <property type="match status" value="1"/>
</dbReference>